<evidence type="ECO:0000256" key="1">
    <source>
        <dbReference type="SAM" id="MobiDB-lite"/>
    </source>
</evidence>
<gene>
    <name evidence="2" type="ORF">J7S33_02025</name>
</gene>
<protein>
    <submittedName>
        <fullName evidence="2">Uncharacterized protein</fullName>
    </submittedName>
</protein>
<feature type="region of interest" description="Disordered" evidence="1">
    <location>
        <begin position="1"/>
        <end position="219"/>
    </location>
</feature>
<proteinExistence type="predicted"/>
<accession>A0A8T8HZI7</accession>
<feature type="compositionally biased region" description="Basic and acidic residues" evidence="1">
    <location>
        <begin position="145"/>
        <end position="155"/>
    </location>
</feature>
<sequence length="219" mass="23944">MLARRVADGPQQVGRAQHRAGHRVRPPRAPGELRGHRADPGERPPRRGERQAQRERAARALAQPDQPERHQHADEQARQAGHRDGGGERRVPPGHRGADQLPPAGLLLGPRVPGDQEHRHQAGEQRAEHAPPPHQEAADGGGVVDRAEHGQERGVRARRRAELPPQLLRAVQLAQARRGGQRDADQPDHPDRQQQPVAPQREAHQGAGPDQGAHGRTAS</sequence>
<feature type="compositionally biased region" description="Basic and acidic residues" evidence="1">
    <location>
        <begin position="31"/>
        <end position="58"/>
    </location>
</feature>
<organism evidence="2 3">
    <name type="scientific">Saccharothrix algeriensis</name>
    <dbReference type="NCBI Taxonomy" id="173560"/>
    <lineage>
        <taxon>Bacteria</taxon>
        <taxon>Bacillati</taxon>
        <taxon>Actinomycetota</taxon>
        <taxon>Actinomycetes</taxon>
        <taxon>Pseudonocardiales</taxon>
        <taxon>Pseudonocardiaceae</taxon>
        <taxon>Saccharothrix</taxon>
    </lineage>
</organism>
<name>A0A8T8HZI7_9PSEU</name>
<feature type="compositionally biased region" description="Basic and acidic residues" evidence="1">
    <location>
        <begin position="180"/>
        <end position="192"/>
    </location>
</feature>
<dbReference type="EMBL" id="CP072788">
    <property type="protein sequence ID" value="QTR03838.1"/>
    <property type="molecule type" value="Genomic_DNA"/>
</dbReference>
<feature type="compositionally biased region" description="Basic residues" evidence="1">
    <location>
        <begin position="16"/>
        <end position="26"/>
    </location>
</feature>
<dbReference type="Proteomes" id="UP000671828">
    <property type="component" value="Chromosome"/>
</dbReference>
<dbReference type="AlphaFoldDB" id="A0A8T8HZI7"/>
<evidence type="ECO:0000313" key="2">
    <source>
        <dbReference type="EMBL" id="QTR03838.1"/>
    </source>
</evidence>
<feature type="compositionally biased region" description="Basic and acidic residues" evidence="1">
    <location>
        <begin position="66"/>
        <end position="91"/>
    </location>
</feature>
<feature type="compositionally biased region" description="Basic and acidic residues" evidence="1">
    <location>
        <begin position="114"/>
        <end position="131"/>
    </location>
</feature>
<evidence type="ECO:0000313" key="3">
    <source>
        <dbReference type="Proteomes" id="UP000671828"/>
    </source>
</evidence>
<reference evidence="2" key="1">
    <citation type="submission" date="2021-04" db="EMBL/GenBank/DDBJ databases">
        <title>Saccharothrix algeriensis WGS.</title>
        <authorList>
            <person name="Stuskova K."/>
            <person name="Hakalova E."/>
            <person name="Tebbal A.B."/>
            <person name="Eichmeier A."/>
        </authorList>
    </citation>
    <scope>NUCLEOTIDE SEQUENCE</scope>
    <source>
        <strain evidence="2">NRRL B-24137</strain>
    </source>
</reference>